<name>A0A2U1LJX5_ARTAN</name>
<dbReference type="InterPro" id="IPR016088">
    <property type="entry name" value="Chalcone_isomerase_3-sand"/>
</dbReference>
<comment type="similarity">
    <text evidence="1">Belongs to the chalcone isomerase family.</text>
</comment>
<protein>
    <recommendedName>
        <fullName evidence="1">Chalcone-flavonone isomerase family protein</fullName>
    </recommendedName>
</protein>
<keyword evidence="4" id="KW-1185">Reference proteome</keyword>
<dbReference type="AlphaFoldDB" id="A0A2U1LJX5"/>
<dbReference type="OrthoDB" id="18193at2759"/>
<feature type="domain" description="Chalcone isomerase" evidence="2">
    <location>
        <begin position="77"/>
        <end position="223"/>
    </location>
</feature>
<accession>A0A2U1LJX5</accession>
<evidence type="ECO:0000313" key="4">
    <source>
        <dbReference type="Proteomes" id="UP000245207"/>
    </source>
</evidence>
<dbReference type="InterPro" id="IPR016087">
    <property type="entry name" value="Chalcone_isomerase"/>
</dbReference>
<comment type="caution">
    <text evidence="3">The sequence shown here is derived from an EMBL/GenBank/DDBJ whole genome shotgun (WGS) entry which is preliminary data.</text>
</comment>
<dbReference type="GO" id="GO:0005504">
    <property type="term" value="F:fatty acid binding"/>
    <property type="evidence" value="ECO:0007669"/>
    <property type="project" value="TreeGrafter"/>
</dbReference>
<dbReference type="PANTHER" id="PTHR47698">
    <property type="entry name" value="FATTY-ACID-BINDING PROTEIN 3, CHLOROPLASTIC"/>
    <property type="match status" value="1"/>
</dbReference>
<gene>
    <name evidence="3" type="ORF">CTI12_AA481990</name>
</gene>
<reference evidence="3 4" key="1">
    <citation type="journal article" date="2018" name="Mol. Plant">
        <title>The genome of Artemisia annua provides insight into the evolution of Asteraceae family and artemisinin biosynthesis.</title>
        <authorList>
            <person name="Shen Q."/>
            <person name="Zhang L."/>
            <person name="Liao Z."/>
            <person name="Wang S."/>
            <person name="Yan T."/>
            <person name="Shi P."/>
            <person name="Liu M."/>
            <person name="Fu X."/>
            <person name="Pan Q."/>
            <person name="Wang Y."/>
            <person name="Lv Z."/>
            <person name="Lu X."/>
            <person name="Zhang F."/>
            <person name="Jiang W."/>
            <person name="Ma Y."/>
            <person name="Chen M."/>
            <person name="Hao X."/>
            <person name="Li L."/>
            <person name="Tang Y."/>
            <person name="Lv G."/>
            <person name="Zhou Y."/>
            <person name="Sun X."/>
            <person name="Brodelius P.E."/>
            <person name="Rose J.K.C."/>
            <person name="Tang K."/>
        </authorList>
    </citation>
    <scope>NUCLEOTIDE SEQUENCE [LARGE SCALE GENOMIC DNA]</scope>
    <source>
        <strain evidence="4">cv. Huhao1</strain>
        <tissue evidence="3">Leaf</tissue>
    </source>
</reference>
<dbReference type="InterPro" id="IPR036298">
    <property type="entry name" value="Chalcone_isomerase_sf"/>
</dbReference>
<keyword evidence="3" id="KW-0413">Isomerase</keyword>
<dbReference type="EMBL" id="PKPP01008996">
    <property type="protein sequence ID" value="PWA49295.1"/>
    <property type="molecule type" value="Genomic_DNA"/>
</dbReference>
<evidence type="ECO:0000313" key="3">
    <source>
        <dbReference type="EMBL" id="PWA49295.1"/>
    </source>
</evidence>
<sequence length="243" mass="26721">MAGAIPRSVWLLPNTKFGVPNSYPNTRNRTHCPESVRIPTFYIKKVTTPIHLPTFSIKAAAASSVGNAEYAEEPATNVKFQTSLSLPGCSSSLSLVGIGFREKVFAIIGVKVYAAGLYINPSILDMLGAWKGRSASEIQEDPSFFDLIYQAPLEKSLQIVLVRDVDGKTFWDALDEAVSPRIKSPTSVDETALSTFRNIFQNRPLKKGTFIFLTWLDPSKMLVSLTLLVCSTKMGFCPILVIL</sequence>
<organism evidence="3 4">
    <name type="scientific">Artemisia annua</name>
    <name type="common">Sweet wormwood</name>
    <dbReference type="NCBI Taxonomy" id="35608"/>
    <lineage>
        <taxon>Eukaryota</taxon>
        <taxon>Viridiplantae</taxon>
        <taxon>Streptophyta</taxon>
        <taxon>Embryophyta</taxon>
        <taxon>Tracheophyta</taxon>
        <taxon>Spermatophyta</taxon>
        <taxon>Magnoliopsida</taxon>
        <taxon>eudicotyledons</taxon>
        <taxon>Gunneridae</taxon>
        <taxon>Pentapetalae</taxon>
        <taxon>asterids</taxon>
        <taxon>campanulids</taxon>
        <taxon>Asterales</taxon>
        <taxon>Asteraceae</taxon>
        <taxon>Asteroideae</taxon>
        <taxon>Anthemideae</taxon>
        <taxon>Artemisiinae</taxon>
        <taxon>Artemisia</taxon>
    </lineage>
</organism>
<evidence type="ECO:0000256" key="1">
    <source>
        <dbReference type="RuleBase" id="RU361158"/>
    </source>
</evidence>
<dbReference type="GO" id="GO:0016872">
    <property type="term" value="F:intramolecular lyase activity"/>
    <property type="evidence" value="ECO:0007669"/>
    <property type="project" value="InterPro"/>
</dbReference>
<dbReference type="Pfam" id="PF02431">
    <property type="entry name" value="Chalcone"/>
    <property type="match status" value="1"/>
</dbReference>
<dbReference type="Gene3D" id="3.50.70.10">
    <property type="match status" value="1"/>
</dbReference>
<dbReference type="GO" id="GO:0009570">
    <property type="term" value="C:chloroplast stroma"/>
    <property type="evidence" value="ECO:0007669"/>
    <property type="project" value="TreeGrafter"/>
</dbReference>
<dbReference type="Proteomes" id="UP000245207">
    <property type="component" value="Unassembled WGS sequence"/>
</dbReference>
<proteinExistence type="inferred from homology"/>
<dbReference type="GO" id="GO:0006631">
    <property type="term" value="P:fatty acid metabolic process"/>
    <property type="evidence" value="ECO:0007669"/>
    <property type="project" value="TreeGrafter"/>
</dbReference>
<dbReference type="SUPFAM" id="SSF54626">
    <property type="entry name" value="Chalcone isomerase"/>
    <property type="match status" value="1"/>
</dbReference>
<dbReference type="PANTHER" id="PTHR47698:SF2">
    <property type="entry name" value="FATTY-ACID-BINDING PROTEIN 3, CHLOROPLASTIC"/>
    <property type="match status" value="1"/>
</dbReference>
<evidence type="ECO:0000259" key="2">
    <source>
        <dbReference type="Pfam" id="PF02431"/>
    </source>
</evidence>